<dbReference type="PANTHER" id="PTHR13932:SF5">
    <property type="entry name" value="RADICAL S-ADENOSYL METHIONINE DOMAIN-CONTAINING PROTEIN 1, MITOCHONDRIAL"/>
    <property type="match status" value="1"/>
</dbReference>
<dbReference type="SFLD" id="SFLDG01082">
    <property type="entry name" value="B12-binding_domain_containing"/>
    <property type="match status" value="1"/>
</dbReference>
<dbReference type="Pfam" id="PF06969">
    <property type="entry name" value="HemN_C"/>
    <property type="match status" value="1"/>
</dbReference>
<dbReference type="InterPro" id="IPR013785">
    <property type="entry name" value="Aldolase_TIM"/>
</dbReference>
<sequence length="375" mass="43395">MAGIYIHIPFCKTRCIYCDFYKETDESQMDAFTEAICREAGLRRDEVKEPVRTIYFGGGTPSRLSRDHFEEIFKQLAALFQIDPDAEITLEANPDDLTGDYAKLLQGLPFNRISMGIQSFDDKELKFLSRRHSAQQAVSAVKHCRDAGFGNISIDLMYGLPGQTPEKWRENLIQACELDIEHISAYHLIYEKQTRLYTLLQRGRVQPATDETSREMFSMLIDMLALNRFEHYEISNFARNGKYSAHNTSYWKNERYLGLGPSAHSYDGESRSWNVASLEKYITAIGAGELPQERERLTHSQQYNEFVLTGLRTMWGVDLLLLKEQFGQEMYDYCLQNARKFIRENLLTIKENSLILSREGIFISDGIMSELMWVE</sequence>
<dbReference type="GO" id="GO:0046872">
    <property type="term" value="F:metal ion binding"/>
    <property type="evidence" value="ECO:0007669"/>
    <property type="project" value="UniProtKB-UniRule"/>
</dbReference>
<dbReference type="InterPro" id="IPR007197">
    <property type="entry name" value="rSAM"/>
</dbReference>
<dbReference type="SMART" id="SM00729">
    <property type="entry name" value="Elp3"/>
    <property type="match status" value="1"/>
</dbReference>
<reference evidence="12 13" key="1">
    <citation type="submission" date="2016-08" db="EMBL/GenBank/DDBJ databases">
        <authorList>
            <person name="Seilhamer J.J."/>
        </authorList>
    </citation>
    <scope>NUCLEOTIDE SEQUENCE [LARGE SCALE GENOMIC DNA]</scope>
    <source>
        <strain evidence="12">ING2-E5A</strain>
    </source>
</reference>
<keyword evidence="8 10" id="KW-0411">Iron-sulfur</keyword>
<keyword evidence="6 10" id="KW-0479">Metal-binding</keyword>
<keyword evidence="5 10" id="KW-0949">S-adenosyl-L-methionine</keyword>
<protein>
    <recommendedName>
        <fullName evidence="3 10">Heme chaperone HemW</fullName>
    </recommendedName>
</protein>
<dbReference type="PANTHER" id="PTHR13932">
    <property type="entry name" value="COPROPORPHYRINIGEN III OXIDASE"/>
    <property type="match status" value="1"/>
</dbReference>
<proteinExistence type="inferred from homology"/>
<keyword evidence="10" id="KW-0963">Cytoplasm</keyword>
<dbReference type="InterPro" id="IPR004559">
    <property type="entry name" value="HemW-like"/>
</dbReference>
<gene>
    <name evidence="12" type="primary">hemN</name>
    <name evidence="12" type="ORF">ING2E5A_1606</name>
</gene>
<keyword evidence="4 10" id="KW-0349">Heme</keyword>
<dbReference type="InterPro" id="IPR058240">
    <property type="entry name" value="rSAM_sf"/>
</dbReference>
<evidence type="ECO:0000313" key="13">
    <source>
        <dbReference type="Proteomes" id="UP000178485"/>
    </source>
</evidence>
<comment type="subcellular location">
    <subcellularLocation>
        <location evidence="10">Cytoplasm</location>
    </subcellularLocation>
</comment>
<comment type="similarity">
    <text evidence="2">Belongs to the anaerobic coproporphyrinogen-III oxidase family. HemW subfamily.</text>
</comment>
<dbReference type="RefSeq" id="WP_071136907.1">
    <property type="nucleotide sequence ID" value="NZ_LT608328.1"/>
</dbReference>
<dbReference type="KEGG" id="pmuc:ING2E5A_1606"/>
<dbReference type="Gene3D" id="3.20.20.70">
    <property type="entry name" value="Aldolase class I"/>
    <property type="match status" value="1"/>
</dbReference>
<evidence type="ECO:0000259" key="11">
    <source>
        <dbReference type="PROSITE" id="PS51918"/>
    </source>
</evidence>
<evidence type="ECO:0000256" key="5">
    <source>
        <dbReference type="ARBA" id="ARBA00022691"/>
    </source>
</evidence>
<evidence type="ECO:0000256" key="3">
    <source>
        <dbReference type="ARBA" id="ARBA00017228"/>
    </source>
</evidence>
<organism evidence="12 13">
    <name type="scientific">Petrimonas mucosa</name>
    <dbReference type="NCBI Taxonomy" id="1642646"/>
    <lineage>
        <taxon>Bacteria</taxon>
        <taxon>Pseudomonadati</taxon>
        <taxon>Bacteroidota</taxon>
        <taxon>Bacteroidia</taxon>
        <taxon>Bacteroidales</taxon>
        <taxon>Dysgonomonadaceae</taxon>
        <taxon>Petrimonas</taxon>
    </lineage>
</organism>
<evidence type="ECO:0000313" key="12">
    <source>
        <dbReference type="EMBL" id="SCM57995.1"/>
    </source>
</evidence>
<dbReference type="InterPro" id="IPR034505">
    <property type="entry name" value="Coproporphyrinogen-III_oxidase"/>
</dbReference>
<dbReference type="EMBL" id="LT608328">
    <property type="protein sequence ID" value="SCM57995.1"/>
    <property type="molecule type" value="Genomic_DNA"/>
</dbReference>
<dbReference type="NCBIfam" id="TIGR00539">
    <property type="entry name" value="hemN_rel"/>
    <property type="match status" value="1"/>
</dbReference>
<dbReference type="SFLD" id="SFLDS00029">
    <property type="entry name" value="Radical_SAM"/>
    <property type="match status" value="1"/>
</dbReference>
<comment type="cofactor">
    <cofactor evidence="1">
        <name>[4Fe-4S] cluster</name>
        <dbReference type="ChEBI" id="CHEBI:49883"/>
    </cofactor>
</comment>
<evidence type="ECO:0000256" key="6">
    <source>
        <dbReference type="ARBA" id="ARBA00022723"/>
    </source>
</evidence>
<dbReference type="GO" id="GO:0005737">
    <property type="term" value="C:cytoplasm"/>
    <property type="evidence" value="ECO:0007669"/>
    <property type="project" value="UniProtKB-SubCell"/>
</dbReference>
<evidence type="ECO:0000256" key="10">
    <source>
        <dbReference type="RuleBase" id="RU364116"/>
    </source>
</evidence>
<evidence type="ECO:0000256" key="9">
    <source>
        <dbReference type="ARBA" id="ARBA00023186"/>
    </source>
</evidence>
<name>A0A1G4G7B3_9BACT</name>
<dbReference type="Proteomes" id="UP000178485">
    <property type="component" value="Chromosome i"/>
</dbReference>
<dbReference type="AlphaFoldDB" id="A0A1G4G7B3"/>
<dbReference type="Pfam" id="PF04055">
    <property type="entry name" value="Radical_SAM"/>
    <property type="match status" value="1"/>
</dbReference>
<dbReference type="SFLD" id="SFLDF00288">
    <property type="entry name" value="HemN-like__clustered_with_nucl"/>
    <property type="match status" value="1"/>
</dbReference>
<dbReference type="SUPFAM" id="SSF102114">
    <property type="entry name" value="Radical SAM enzymes"/>
    <property type="match status" value="1"/>
</dbReference>
<dbReference type="GO" id="GO:0006779">
    <property type="term" value="P:porphyrin-containing compound biosynthetic process"/>
    <property type="evidence" value="ECO:0007669"/>
    <property type="project" value="InterPro"/>
</dbReference>
<evidence type="ECO:0000256" key="2">
    <source>
        <dbReference type="ARBA" id="ARBA00006100"/>
    </source>
</evidence>
<keyword evidence="12" id="KW-0560">Oxidoreductase</keyword>
<dbReference type="GO" id="GO:0004109">
    <property type="term" value="F:coproporphyrinogen oxidase activity"/>
    <property type="evidence" value="ECO:0007669"/>
    <property type="project" value="InterPro"/>
</dbReference>
<dbReference type="SFLD" id="SFLDG01065">
    <property type="entry name" value="anaerobic_coproporphyrinogen-I"/>
    <property type="match status" value="1"/>
</dbReference>
<accession>A0A1G4G7B3</accession>
<keyword evidence="13" id="KW-1185">Reference proteome</keyword>
<evidence type="ECO:0000256" key="8">
    <source>
        <dbReference type="ARBA" id="ARBA00023014"/>
    </source>
</evidence>
<dbReference type="STRING" id="1642646.ING2E5A_1606"/>
<dbReference type="PROSITE" id="PS51918">
    <property type="entry name" value="RADICAL_SAM"/>
    <property type="match status" value="1"/>
</dbReference>
<comment type="function">
    <text evidence="10">Probably acts as a heme chaperone, transferring heme to an unknown acceptor. Binds one molecule of heme per monomer, possibly covalently. Binds 1 [4Fe-4S] cluster. The cluster is coordinated with 3 cysteines and an exchangeable S-adenosyl-L-methionine.</text>
</comment>
<keyword evidence="9 10" id="KW-0143">Chaperone</keyword>
<feature type="domain" description="Radical SAM core" evidence="11">
    <location>
        <begin position="1"/>
        <end position="230"/>
    </location>
</feature>
<dbReference type="InterPro" id="IPR010723">
    <property type="entry name" value="HemN_C"/>
</dbReference>
<evidence type="ECO:0000256" key="1">
    <source>
        <dbReference type="ARBA" id="ARBA00001966"/>
    </source>
</evidence>
<dbReference type="SFLD" id="SFLDF00562">
    <property type="entry name" value="HemN-like__clustered_with_heat"/>
    <property type="match status" value="1"/>
</dbReference>
<dbReference type="CDD" id="cd01335">
    <property type="entry name" value="Radical_SAM"/>
    <property type="match status" value="1"/>
</dbReference>
<dbReference type="GO" id="GO:0051539">
    <property type="term" value="F:4 iron, 4 sulfur cluster binding"/>
    <property type="evidence" value="ECO:0007669"/>
    <property type="project" value="UniProtKB-UniRule"/>
</dbReference>
<keyword evidence="10" id="KW-0004">4Fe-4S</keyword>
<evidence type="ECO:0000256" key="4">
    <source>
        <dbReference type="ARBA" id="ARBA00022617"/>
    </source>
</evidence>
<dbReference type="InterPro" id="IPR006638">
    <property type="entry name" value="Elp3/MiaA/NifB-like_rSAM"/>
</dbReference>
<keyword evidence="7 10" id="KW-0408">Iron</keyword>
<evidence type="ECO:0000256" key="7">
    <source>
        <dbReference type="ARBA" id="ARBA00023004"/>
    </source>
</evidence>